<evidence type="ECO:0000313" key="18">
    <source>
        <dbReference type="EMBL" id="PFX34382.1"/>
    </source>
</evidence>
<dbReference type="FunFam" id="2.10.25.10:FF:000082">
    <property type="entry name" value="Laminin subunit alpha 1"/>
    <property type="match status" value="1"/>
</dbReference>
<keyword evidence="7 10" id="KW-1015">Disulfide bond</keyword>
<dbReference type="Pfam" id="PF00055">
    <property type="entry name" value="Laminin_N"/>
    <property type="match status" value="1"/>
</dbReference>
<evidence type="ECO:0000256" key="7">
    <source>
        <dbReference type="ARBA" id="ARBA00023157"/>
    </source>
</evidence>
<feature type="chain" id="PRO_5013083730" evidence="13">
    <location>
        <begin position="25"/>
        <end position="2950"/>
    </location>
</feature>
<dbReference type="PROSITE" id="PS01248">
    <property type="entry name" value="EGF_LAM_1"/>
    <property type="match status" value="8"/>
</dbReference>
<feature type="disulfide bond" evidence="10">
    <location>
        <begin position="778"/>
        <end position="787"/>
    </location>
</feature>
<dbReference type="InterPro" id="IPR050440">
    <property type="entry name" value="Laminin/Netrin_ECM"/>
</dbReference>
<dbReference type="OrthoDB" id="5977026at2759"/>
<dbReference type="FunFam" id="2.10.25.10:FF:000069">
    <property type="entry name" value="Laminin subunit alpha 1"/>
    <property type="match status" value="1"/>
</dbReference>
<dbReference type="SMART" id="SM00181">
    <property type="entry name" value="EGF"/>
    <property type="match status" value="7"/>
</dbReference>
<dbReference type="STRING" id="50429.A0A2B4T0R4"/>
<evidence type="ECO:0000256" key="1">
    <source>
        <dbReference type="ARBA" id="ARBA00004302"/>
    </source>
</evidence>
<keyword evidence="5" id="KW-0677">Repeat</keyword>
<dbReference type="Pfam" id="PF02210">
    <property type="entry name" value="Laminin_G_2"/>
    <property type="match status" value="3"/>
</dbReference>
<dbReference type="InterPro" id="IPR002049">
    <property type="entry name" value="LE_dom"/>
</dbReference>
<dbReference type="SMART" id="SM00281">
    <property type="entry name" value="LamB"/>
    <property type="match status" value="1"/>
</dbReference>
<evidence type="ECO:0000256" key="4">
    <source>
        <dbReference type="ARBA" id="ARBA00022729"/>
    </source>
</evidence>
<dbReference type="FunFam" id="2.10.25.10:FF:000011">
    <property type="entry name" value="Cadherin EGF LAG seven-pass G-type receptor"/>
    <property type="match status" value="1"/>
</dbReference>
<feature type="disulfide bond" evidence="10">
    <location>
        <begin position="1367"/>
        <end position="1376"/>
    </location>
</feature>
<dbReference type="InterPro" id="IPR013320">
    <property type="entry name" value="ConA-like_dom_sf"/>
</dbReference>
<dbReference type="Gene3D" id="2.10.25.10">
    <property type="entry name" value="Laminin"/>
    <property type="match status" value="14"/>
</dbReference>
<feature type="domain" description="Laminin G" evidence="14">
    <location>
        <begin position="1971"/>
        <end position="2153"/>
    </location>
</feature>
<feature type="domain" description="Laminin G" evidence="14">
    <location>
        <begin position="2166"/>
        <end position="2354"/>
    </location>
</feature>
<evidence type="ECO:0000259" key="15">
    <source>
        <dbReference type="PROSITE" id="PS50027"/>
    </source>
</evidence>
<dbReference type="Pfam" id="PF24973">
    <property type="entry name" value="EGF_LMN_ATRN"/>
    <property type="match status" value="1"/>
</dbReference>
<dbReference type="PRINTS" id="PR00011">
    <property type="entry name" value="EGFLAMININ"/>
</dbReference>
<feature type="coiled-coil region" evidence="11">
    <location>
        <begin position="1883"/>
        <end position="1910"/>
    </location>
</feature>
<feature type="domain" description="Laminin EGF-like" evidence="15">
    <location>
        <begin position="333"/>
        <end position="402"/>
    </location>
</feature>
<feature type="domain" description="Laminin IV type A" evidence="16">
    <location>
        <begin position="877"/>
        <end position="1062"/>
    </location>
</feature>
<feature type="disulfide bond" evidence="10">
    <location>
        <begin position="1298"/>
        <end position="1310"/>
    </location>
</feature>
<keyword evidence="19" id="KW-1185">Reference proteome</keyword>
<evidence type="ECO:0000259" key="16">
    <source>
        <dbReference type="PROSITE" id="PS51115"/>
    </source>
</evidence>
<dbReference type="EMBL" id="LSMT01000004">
    <property type="protein sequence ID" value="PFX34382.1"/>
    <property type="molecule type" value="Genomic_DNA"/>
</dbReference>
<comment type="subcellular location">
    <subcellularLocation>
        <location evidence="1">Secreted</location>
        <location evidence="1">Extracellular space</location>
        <location evidence="1">Extracellular matrix</location>
        <location evidence="1">Basement membrane</location>
    </subcellularLocation>
</comment>
<evidence type="ECO:0000256" key="11">
    <source>
        <dbReference type="SAM" id="Coils"/>
    </source>
</evidence>
<dbReference type="PROSITE" id="PS51117">
    <property type="entry name" value="LAMININ_NTER"/>
    <property type="match status" value="1"/>
</dbReference>
<dbReference type="SUPFAM" id="SSF57196">
    <property type="entry name" value="EGF/Laminin"/>
    <property type="match status" value="11"/>
</dbReference>
<keyword evidence="9 10" id="KW-0424">Laminin EGF-like domain</keyword>
<dbReference type="GO" id="GO:0005604">
    <property type="term" value="C:basement membrane"/>
    <property type="evidence" value="ECO:0007669"/>
    <property type="project" value="UniProtKB-SubCell"/>
</dbReference>
<evidence type="ECO:0000256" key="9">
    <source>
        <dbReference type="ARBA" id="ARBA00023292"/>
    </source>
</evidence>
<name>A0A2B4T0R4_STYPI</name>
<dbReference type="FunFam" id="2.10.25.10:FF:000106">
    <property type="entry name" value="Heparan sulfate proteoglycan 2"/>
    <property type="match status" value="1"/>
</dbReference>
<feature type="domain" description="Laminin G" evidence="14">
    <location>
        <begin position="2361"/>
        <end position="2551"/>
    </location>
</feature>
<feature type="disulfide bond" evidence="10">
    <location>
        <begin position="663"/>
        <end position="675"/>
    </location>
</feature>
<reference evidence="19" key="1">
    <citation type="journal article" date="2017" name="bioRxiv">
        <title>Comparative analysis of the genomes of Stylophora pistillata and Acropora digitifera provides evidence for extensive differences between species of corals.</title>
        <authorList>
            <person name="Voolstra C.R."/>
            <person name="Li Y."/>
            <person name="Liew Y.J."/>
            <person name="Baumgarten S."/>
            <person name="Zoccola D."/>
            <person name="Flot J.-F."/>
            <person name="Tambutte S."/>
            <person name="Allemand D."/>
            <person name="Aranda M."/>
        </authorList>
    </citation>
    <scope>NUCLEOTIDE SEQUENCE [LARGE SCALE GENOMIC DNA]</scope>
</reference>
<feature type="disulfide bond" evidence="10">
    <location>
        <begin position="1117"/>
        <end position="1126"/>
    </location>
</feature>
<feature type="disulfide bond" evidence="10">
    <location>
        <begin position="1318"/>
        <end position="1327"/>
    </location>
</feature>
<dbReference type="PROSITE" id="PS50027">
    <property type="entry name" value="EGF_LAM_2"/>
    <property type="match status" value="11"/>
</dbReference>
<evidence type="ECO:0000256" key="12">
    <source>
        <dbReference type="SAM" id="MobiDB-lite"/>
    </source>
</evidence>
<feature type="disulfide bond" evidence="10">
    <location>
        <begin position="1252"/>
        <end position="1269"/>
    </location>
</feature>
<feature type="disulfide bond" evidence="10">
    <location>
        <begin position="807"/>
        <end position="824"/>
    </location>
</feature>
<dbReference type="InterPro" id="IPR000034">
    <property type="entry name" value="Laminin_IV"/>
</dbReference>
<organism evidence="18 19">
    <name type="scientific">Stylophora pistillata</name>
    <name type="common">Smooth cauliflower coral</name>
    <dbReference type="NCBI Taxonomy" id="50429"/>
    <lineage>
        <taxon>Eukaryota</taxon>
        <taxon>Metazoa</taxon>
        <taxon>Cnidaria</taxon>
        <taxon>Anthozoa</taxon>
        <taxon>Hexacorallia</taxon>
        <taxon>Scleractinia</taxon>
        <taxon>Astrocoeniina</taxon>
        <taxon>Pocilloporidae</taxon>
        <taxon>Stylophora</taxon>
    </lineage>
</organism>
<feature type="signal peptide" evidence="13">
    <location>
        <begin position="1"/>
        <end position="24"/>
    </location>
</feature>
<feature type="disulfide bond" evidence="10">
    <location>
        <begin position="427"/>
        <end position="436"/>
    </location>
</feature>
<dbReference type="Gene3D" id="2.60.120.260">
    <property type="entry name" value="Galactose-binding domain-like"/>
    <property type="match status" value="1"/>
</dbReference>
<dbReference type="PANTHER" id="PTHR10574:SF406">
    <property type="entry name" value="LAMININ SUBUNIT ALPHA 5"/>
    <property type="match status" value="1"/>
</dbReference>
<dbReference type="InterPro" id="IPR008979">
    <property type="entry name" value="Galactose-bd-like_sf"/>
</dbReference>
<dbReference type="SMART" id="SM00180">
    <property type="entry name" value="EGF_Lam"/>
    <property type="match status" value="15"/>
</dbReference>
<accession>A0A2B4T0R4</accession>
<feature type="domain" description="Laminin EGF-like" evidence="15">
    <location>
        <begin position="1098"/>
        <end position="1147"/>
    </location>
</feature>
<feature type="domain" description="Laminin EGF-like" evidence="15">
    <location>
        <begin position="403"/>
        <end position="456"/>
    </location>
</feature>
<feature type="disulfide bond" evidence="10">
    <location>
        <begin position="826"/>
        <end position="835"/>
    </location>
</feature>
<feature type="domain" description="Laminin EGF-like" evidence="15">
    <location>
        <begin position="663"/>
        <end position="710"/>
    </location>
</feature>
<keyword evidence="11" id="KW-0175">Coiled coil</keyword>
<feature type="domain" description="Laminin EGF-like" evidence="15">
    <location>
        <begin position="1345"/>
        <end position="1393"/>
    </location>
</feature>
<evidence type="ECO:0000256" key="2">
    <source>
        <dbReference type="ARBA" id="ARBA00022525"/>
    </source>
</evidence>
<keyword evidence="3" id="KW-0272">Extracellular matrix</keyword>
<dbReference type="PROSITE" id="PS50025">
    <property type="entry name" value="LAM_G_DOMAIN"/>
    <property type="match status" value="5"/>
</dbReference>
<feature type="disulfide bond" evidence="10">
    <location>
        <begin position="1222"/>
        <end position="1231"/>
    </location>
</feature>
<keyword evidence="8" id="KW-0325">Glycoprotein</keyword>
<feature type="domain" description="Laminin G" evidence="14">
    <location>
        <begin position="2758"/>
        <end position="2944"/>
    </location>
</feature>
<dbReference type="SUPFAM" id="SSF49899">
    <property type="entry name" value="Concanavalin A-like lectins/glucanases"/>
    <property type="match status" value="5"/>
</dbReference>
<feature type="domain" description="Laminin G" evidence="14">
    <location>
        <begin position="2564"/>
        <end position="2753"/>
    </location>
</feature>
<feature type="disulfide bond" evidence="10">
    <location>
        <begin position="665"/>
        <end position="682"/>
    </location>
</feature>
<feature type="disulfide bond" evidence="10">
    <location>
        <begin position="373"/>
        <end position="382"/>
    </location>
</feature>
<dbReference type="Pfam" id="PF00053">
    <property type="entry name" value="EGF_laminin"/>
    <property type="match status" value="14"/>
</dbReference>
<feature type="compositionally biased region" description="Pro residues" evidence="12">
    <location>
        <begin position="2540"/>
        <end position="2550"/>
    </location>
</feature>
<evidence type="ECO:0000313" key="19">
    <source>
        <dbReference type="Proteomes" id="UP000225706"/>
    </source>
</evidence>
<feature type="coiled-coil region" evidence="11">
    <location>
        <begin position="1755"/>
        <end position="1785"/>
    </location>
</feature>
<keyword evidence="6" id="KW-0084">Basement membrane</keyword>
<feature type="region of interest" description="Disordered" evidence="12">
    <location>
        <begin position="2538"/>
        <end position="2563"/>
    </location>
</feature>
<feature type="domain" description="Laminin EGF-like" evidence="15">
    <location>
        <begin position="1250"/>
        <end position="1297"/>
    </location>
</feature>
<feature type="domain" description="Laminin EGF-like" evidence="15">
    <location>
        <begin position="1203"/>
        <end position="1249"/>
    </location>
</feature>
<feature type="domain" description="Laminin N-terminal" evidence="17">
    <location>
        <begin position="16"/>
        <end position="245"/>
    </location>
</feature>
<dbReference type="Pfam" id="PF00052">
    <property type="entry name" value="Laminin_B"/>
    <property type="match status" value="1"/>
</dbReference>
<feature type="disulfide bond" evidence="10">
    <location>
        <begin position="1271"/>
        <end position="1280"/>
    </location>
</feature>
<dbReference type="SMART" id="SM00136">
    <property type="entry name" value="LamNT"/>
    <property type="match status" value="1"/>
</dbReference>
<evidence type="ECO:0000256" key="8">
    <source>
        <dbReference type="ARBA" id="ARBA00023180"/>
    </source>
</evidence>
<evidence type="ECO:0000256" key="5">
    <source>
        <dbReference type="ARBA" id="ARBA00022737"/>
    </source>
</evidence>
<dbReference type="GO" id="GO:0009888">
    <property type="term" value="P:tissue development"/>
    <property type="evidence" value="ECO:0007669"/>
    <property type="project" value="TreeGrafter"/>
</dbReference>
<dbReference type="SMART" id="SM00282">
    <property type="entry name" value="LamG"/>
    <property type="match status" value="5"/>
</dbReference>
<comment type="caution">
    <text evidence="18">The sequence shown here is derived from an EMBL/GenBank/DDBJ whole genome shotgun (WGS) entry which is preliminary data.</text>
</comment>
<dbReference type="GO" id="GO:0009887">
    <property type="term" value="P:animal organ morphogenesis"/>
    <property type="evidence" value="ECO:0007669"/>
    <property type="project" value="TreeGrafter"/>
</dbReference>
<protein>
    <submittedName>
        <fullName evidence="18">Laminin-like protein epi-1</fullName>
    </submittedName>
</protein>
<evidence type="ECO:0000256" key="6">
    <source>
        <dbReference type="ARBA" id="ARBA00022869"/>
    </source>
</evidence>
<feature type="disulfide bond" evidence="10">
    <location>
        <begin position="759"/>
        <end position="776"/>
    </location>
</feature>
<evidence type="ECO:0000259" key="17">
    <source>
        <dbReference type="PROSITE" id="PS51117"/>
    </source>
</evidence>
<dbReference type="FunFam" id="2.10.25.10:FF:000090">
    <property type="entry name" value="laminin subunit alpha"/>
    <property type="match status" value="2"/>
</dbReference>
<feature type="domain" description="Laminin EGF-like" evidence="15">
    <location>
        <begin position="1298"/>
        <end position="1344"/>
    </location>
</feature>
<proteinExistence type="predicted"/>
<keyword evidence="2" id="KW-0964">Secreted</keyword>
<dbReference type="Gene3D" id="2.60.120.200">
    <property type="match status" value="5"/>
</dbReference>
<feature type="disulfide bond" evidence="10">
    <location>
        <begin position="757"/>
        <end position="769"/>
    </location>
</feature>
<dbReference type="PROSITE" id="PS51115">
    <property type="entry name" value="LAMININ_IVA"/>
    <property type="match status" value="1"/>
</dbReference>
<dbReference type="CDD" id="cd00110">
    <property type="entry name" value="LamG"/>
    <property type="match status" value="5"/>
</dbReference>
<dbReference type="Proteomes" id="UP000225706">
    <property type="component" value="Unassembled WGS sequence"/>
</dbReference>
<feature type="disulfide bond" evidence="10">
    <location>
        <begin position="729"/>
        <end position="738"/>
    </location>
</feature>
<feature type="domain" description="Laminin EGF-like" evidence="15">
    <location>
        <begin position="805"/>
        <end position="855"/>
    </location>
</feature>
<feature type="disulfide bond" evidence="10">
    <location>
        <begin position="1250"/>
        <end position="1262"/>
    </location>
</feature>
<comment type="caution">
    <text evidence="10">Lacks conserved residue(s) required for the propagation of feature annotation.</text>
</comment>
<dbReference type="InterPro" id="IPR056863">
    <property type="entry name" value="LMN_ATRN_NET-like_EGF"/>
</dbReference>
<feature type="domain" description="Laminin EGF-like" evidence="15">
    <location>
        <begin position="757"/>
        <end position="804"/>
    </location>
</feature>
<dbReference type="FunFam" id="2.10.25.10:FF:000074">
    <property type="entry name" value="Laminin subunit alpha"/>
    <property type="match status" value="1"/>
</dbReference>
<feature type="disulfide bond" evidence="10">
    <location>
        <begin position="684"/>
        <end position="693"/>
    </location>
</feature>
<evidence type="ECO:0000256" key="10">
    <source>
        <dbReference type="PROSITE-ProRule" id="PRU00460"/>
    </source>
</evidence>
<evidence type="ECO:0000256" key="13">
    <source>
        <dbReference type="SAM" id="SignalP"/>
    </source>
</evidence>
<evidence type="ECO:0000259" key="14">
    <source>
        <dbReference type="PROSITE" id="PS50025"/>
    </source>
</evidence>
<dbReference type="InterPro" id="IPR008211">
    <property type="entry name" value="Laminin_N"/>
</dbReference>
<dbReference type="SUPFAM" id="SSF49785">
    <property type="entry name" value="Galactose-binding domain-like"/>
    <property type="match status" value="1"/>
</dbReference>
<keyword evidence="4 13" id="KW-0732">Signal</keyword>
<dbReference type="InterPro" id="IPR000742">
    <property type="entry name" value="EGF"/>
</dbReference>
<evidence type="ECO:0000256" key="3">
    <source>
        <dbReference type="ARBA" id="ARBA00022530"/>
    </source>
</evidence>
<dbReference type="FunFam" id="2.10.25.10:FF:000209">
    <property type="entry name" value="Laminin subunit alpha 5"/>
    <property type="match status" value="1"/>
</dbReference>
<dbReference type="CDD" id="cd00055">
    <property type="entry name" value="EGF_Lam"/>
    <property type="match status" value="14"/>
</dbReference>
<dbReference type="Pfam" id="PF00054">
    <property type="entry name" value="Laminin_G_1"/>
    <property type="match status" value="2"/>
</dbReference>
<feature type="disulfide bond" evidence="10">
    <location>
        <begin position="805"/>
        <end position="817"/>
    </location>
</feature>
<dbReference type="PANTHER" id="PTHR10574">
    <property type="entry name" value="NETRIN/LAMININ-RELATED"/>
    <property type="match status" value="1"/>
</dbReference>
<feature type="domain" description="Laminin EGF-like" evidence="15">
    <location>
        <begin position="711"/>
        <end position="756"/>
    </location>
</feature>
<sequence length="2950" mass="323006">MAIWSTALISILFAAIHFAGVTWAANAARNRHITANSTCGTPPETFYSVVERQKSPRNRIKSNCDASDPIQSHNASNMVDGKYETWWQSSASIDKVSITIDLRGEYQKFYYANKLVIKFGEYYRPGQLVFYKSSDNGQSYQPWHYFVSNADECQEKFNRPLQSNPVRVDQVLCTVYPTESVDRNVVVSLFVVGPRGDVNNPSDKLLEWMNVTNVRLQFMSLFRIFDPLAVRWHHYAVREVEYPWKPGSKGPLVADENAACQLCNCHSHSAVCVYNETVAQMNRSLDIHGNYSGGGVCQNCQDNTEGINCEVCKPFFFRPRNVSQWDKDACRECNCSVAGTKNATMPGVLYLDCLRDENTVPPRPGMDPGSCVCKNNTFGRQCDQCKPGFFNLSSENPSGCQECTCHTPGTINGSNVCEPGPSGHCTCKKNVEGKHCMHCKDTYYDLHKDNANGCTECDCDIGGAYGSVCNKASGQCKCKANVTQRKCDSPEDGFYFPTLHFIRSHGYHISASQQGNKTWSASMNIIHGVNSTGLFTLVLSYTSRVRVTVVISLESSSVAISLDSCAQQCYQNLSEVLGERSLAGSLLVNITYPTSVVDFTPVEVVAIPQEFYQATLLRNSTRPGFLANCSVLDNNMGDGAVKEYCLAQVFSLTVDYIGGALSCNCSATGSVNNTCQKYGGQCHCKPGVTGRTCDQCIAGFYNFTSKGCLACGCVGENKICNAESGQCTCPPNTVGRTCNQCDHSFWGWNETVGCQACNCSSVGSMNLQCNLTTGICSCKPGVQGEKCTECMDGYKNFSTSGCSPCNCDGNGSLSEVCNEVSQQCPCKNNSAGLLCDKCKNGYFYLTNSNPEGCTNCVCLGISTNCSSTRYYRKQNQVDLDVWKLVSHDDNQNYKDVSQIYVMDESVRVTMIAANVSTNETLYWKASANFTDHSLVGAYGGNMSFKLFFKPLENGTLAELQPKVIIKGVRNISIEHPLPVVSADQLTTRTVMMRENAWVYSESLSVVSREDFLLVLARVQALFITASFYSAGQGLYLTSLGNVQIADVSEMMSDAGRVYEVEQCSCGEGYTGLSCERCARGYHRVNVSDDMFLGKCELCNCNGHTEDCDPTTGQCLNCAHNTTGSHCEICLDGFYGNATDGTPGDCKKCPCEEPRTTTALCEARADGQPKCLNCSEGYEGDICGSCTRGFFGEPLLPGGSCSRCQCNNNSDVCNRTTGECLNCQYNTTGFHCERCENGTWGNASAQQCQACVCDGVGAYHNVCNHVTGQCECKPRVTGLNCSRCEPYSYNFTSGGCTPCECNKFGSSSLQCNESGICECKNHTLGDKCDLCEWGHFGLPNATCQACNCNATGSHNSSQCERTTGQCQCKPGVTSRVCDQCMVQHTNFSGNGCDPCPLCTRLGLQGDLNITLTVMKEAQQKAEKISNLKKLWPELEEVEGLITEAQKSSAEFDTLVKGLLQNITELEKSTPNRTVSELQDMLTRTLLESENLTAIVSRELHRIEELNANTQSSMDNVTALNGTVAEIVDQLTKRKDHADSVLASITSIINKTYEIEMQRVDEEVQSVESAYTLATSAQYNVTSHKNMSENLNKTMLEAQGNLLVSNGMFDMMKPQIVTISYRTNEAVVLMNQTKNLLYKARNTTDQALELLQIVTDILNSSSQRVSTGHNYYKNTSDLVGGLQANMNTLENSLTAVAPEVSAANQSVMENATKHAANLTALARERQSAFNNTLSHGARAVDAIKTFEEVVVLGNQSLETSQQVNSSLQEIMNRLENLTLVSSDLQTRVASSQDKSETLLNETLDRDLNLPGLRANVTSSNQTYTKAVMTGESVDGEYSSLLSSRDSLMQAAEVGNSPHSIVSDSKSATDNFEEAMYRSNPVNDGVPALLNQVERLEERMQSITQSAERAAVLLNQAFDNVRNASKSLGSVDNTVQESDRLRNITVSLQAQLRQNMTALDEKLRKAREYVAKIRLALNVQGSTAVRYNPTSRLINKTIYSEIRMDFRATRVQGALFYLSDESNSALAVTLEAGSYVRFQYTLGTGPITITNWAVPVRPGHWYTAYATRYEKEGRLTVTDHSRNFSRTYESPSNIISSVFDTDFNFNDHVHIGGLPDGVMANKSDRYFDGCIDNVVLNQEALNLWEPVEVQGNRSFCSRRPAVQMDTIPGSSFFGIPDGHVKQKMGEFNVTGESQLKFEFRSFLKTAFVAGVLNGQNYVYGVYLNDSRVVFFFKTDNHTYTVHTNGNSYSDGRWYKVHVVRGLRNTTLAVRLVGPSDIGAVDHVTIMTQTPVYLADGQALLFGGKDPNSAINAPVGSPFAGALRYVNISSPLSGSLMTRPLNSANMTLSSEGVSFTGLLPAVEEGIRFLGNNYAAVETGEAQMTSLEISFKTLSPSGVLVYTASGEGPWFYLALFHGNIYLVHATDLEKLVATVSKGETLNDGAYHTVKIELGVPGSNVLLDGNSLSEDFPRGSVSLNGSLWIGGVDDRTTIPREFPVVNAFKGDVRVLKVNGKDVNIFSGRSLGVSLAGVSPALNVIPTALPTTPPPTKPPPTCGSSYPPLRNSSREDEVRLDGSDHIAFHASAEVLNFTKTRFVISVKFRSLVPNGVLLYAANNLQTPTHFISLELVNGRLVFKYNAGFKTVKVLSTFTNYSDGGYFYTVRLLRINQFGAMLVVSNKDYGNQRQGDEKVPLEINTPFYYGGVPRDINLTHLECHGVGFLGCMGPLEIQDGNFKSRTFNPRTDRDERDSDYNFKPCYNEIQAQVGFSGDGHIVYDSNYSLPVETNIAIIFRTTTRSGLLMSITNSSGPGSITLEQLEGQVVLIFNNAHNSSVIRWTDPSIPEEGQYNASFHLCDNNFHRVVVSRNKGIVELRVDDHEPVEGVLPSAFTLNQGTFHIGGVPDGSGFQTHSGLSHKGLAGCVQGLKIDEQAVGLVRLDPSQLHNVQIGCNAPRLV</sequence>
<dbReference type="InterPro" id="IPR001791">
    <property type="entry name" value="Laminin_G"/>
</dbReference>
<dbReference type="FunFam" id="2.10.25.10:FF:000188">
    <property type="entry name" value="Laminin subunit gamma 2"/>
    <property type="match status" value="1"/>
</dbReference>
<gene>
    <name evidence="18" type="primary">epi-1</name>
    <name evidence="18" type="ORF">AWC38_SpisGene598</name>
</gene>